<evidence type="ECO:0000313" key="2">
    <source>
        <dbReference type="Proteomes" id="UP000606991"/>
    </source>
</evidence>
<evidence type="ECO:0008006" key="3">
    <source>
        <dbReference type="Google" id="ProtNLM"/>
    </source>
</evidence>
<dbReference type="AlphaFoldDB" id="A0A934K3X5"/>
<dbReference type="SUPFAM" id="SSF110296">
    <property type="entry name" value="Oligoxyloglucan reducing end-specific cellobiohydrolase"/>
    <property type="match status" value="1"/>
</dbReference>
<dbReference type="RefSeq" id="WP_337311987.1">
    <property type="nucleotide sequence ID" value="NZ_JAEKNS010000101.1"/>
</dbReference>
<organism evidence="1 2">
    <name type="scientific">Candidatus Aeolococcus gillhamiae</name>
    <dbReference type="NCBI Taxonomy" id="3127015"/>
    <lineage>
        <taxon>Bacteria</taxon>
        <taxon>Bacillati</taxon>
        <taxon>Candidatus Dormiibacterota</taxon>
        <taxon>Candidatus Dormibacteria</taxon>
        <taxon>Candidatus Aeolococcales</taxon>
        <taxon>Candidatus Aeolococcaceae</taxon>
        <taxon>Candidatus Aeolococcus</taxon>
    </lineage>
</organism>
<protein>
    <recommendedName>
        <fullName evidence="3">Photosynthesis system II assembly factor Ycf48/Hcf136-like domain-containing protein</fullName>
    </recommendedName>
</protein>
<gene>
    <name evidence="1" type="ORF">JF886_09855</name>
</gene>
<proteinExistence type="predicted"/>
<evidence type="ECO:0000313" key="1">
    <source>
        <dbReference type="EMBL" id="MBJ7595148.1"/>
    </source>
</evidence>
<comment type="caution">
    <text evidence="1">The sequence shown here is derived from an EMBL/GenBank/DDBJ whole genome shotgun (WGS) entry which is preliminary data.</text>
</comment>
<sequence>MILLVAANSRGASNTANSASASGAYVGGDLHSLVVNPSDPREVFVGGHQSAAVSHDGGRSFQQVTALQNADAMSWSMAPDGRTQVVAGHGGLRTSIDGGTQWTDETGALPATDVHAVGLDPAAPTHLVAYLVGRGIFTSTDFGRTWNMVGGSNLSLMGPILVSPGGRELIAADMMAGIVHSEDGGASWSVLSPGVAAMWLSRDPTNAKHLLLAGNGLGESVDGGVSWRTLPNSPPNISAVAVAPDAAHTWFSAALDGDHAVVYTSADSGARWQAVTTAP</sequence>
<dbReference type="Proteomes" id="UP000606991">
    <property type="component" value="Unassembled WGS sequence"/>
</dbReference>
<dbReference type="EMBL" id="JAEKNS010000101">
    <property type="protein sequence ID" value="MBJ7595148.1"/>
    <property type="molecule type" value="Genomic_DNA"/>
</dbReference>
<dbReference type="InterPro" id="IPR015943">
    <property type="entry name" value="WD40/YVTN_repeat-like_dom_sf"/>
</dbReference>
<reference evidence="1 2" key="1">
    <citation type="submission" date="2020-10" db="EMBL/GenBank/DDBJ databases">
        <title>Ca. Dormibacterota MAGs.</title>
        <authorList>
            <person name="Montgomery K."/>
        </authorList>
    </citation>
    <scope>NUCLEOTIDE SEQUENCE [LARGE SCALE GENOMIC DNA]</scope>
    <source>
        <strain evidence="1">SC8812_S17_18</strain>
    </source>
</reference>
<dbReference type="CDD" id="cd15482">
    <property type="entry name" value="Sialidase_non-viral"/>
    <property type="match status" value="1"/>
</dbReference>
<accession>A0A934K3X5</accession>
<name>A0A934K3X5_9BACT</name>
<dbReference type="Gene3D" id="2.130.10.10">
    <property type="entry name" value="YVTN repeat-like/Quinoprotein amine dehydrogenase"/>
    <property type="match status" value="2"/>
</dbReference>